<comment type="caution">
    <text evidence="1">The sequence shown here is derived from an EMBL/GenBank/DDBJ whole genome shotgun (WGS) entry which is preliminary data.</text>
</comment>
<organism evidence="1">
    <name type="scientific">Faecalibacterium prausnitzii</name>
    <dbReference type="NCBI Taxonomy" id="853"/>
    <lineage>
        <taxon>Bacteria</taxon>
        <taxon>Bacillati</taxon>
        <taxon>Bacillota</taxon>
        <taxon>Clostridia</taxon>
        <taxon>Eubacteriales</taxon>
        <taxon>Oscillospiraceae</taxon>
        <taxon>Faecalibacterium</taxon>
    </lineage>
</organism>
<dbReference type="EMBL" id="WKQG01000043">
    <property type="protein sequence ID" value="MSC70385.1"/>
    <property type="molecule type" value="Genomic_DNA"/>
</dbReference>
<sequence length="53" mass="5650">MAMKVIKCPDCGHELARVILGGGTNQTKSCAGCGSRFRIIKDARTGSVRVERA</sequence>
<accession>A0A6G2A470</accession>
<gene>
    <name evidence="1" type="ORF">GKD79_16180</name>
</gene>
<evidence type="ECO:0008006" key="2">
    <source>
        <dbReference type="Google" id="ProtNLM"/>
    </source>
</evidence>
<reference evidence="1" key="1">
    <citation type="journal article" date="2019" name="Nat. Med.">
        <title>A library of human gut bacterial isolates paired with longitudinal multiomics data enables mechanistic microbiome research.</title>
        <authorList>
            <person name="Poyet M."/>
            <person name="Groussin M."/>
            <person name="Gibbons S.M."/>
            <person name="Avila-Pacheco J."/>
            <person name="Jiang X."/>
            <person name="Kearney S.M."/>
            <person name="Perrotta A.R."/>
            <person name="Berdy B."/>
            <person name="Zhao S."/>
            <person name="Lieberman T.D."/>
            <person name="Swanson P.K."/>
            <person name="Smith M."/>
            <person name="Roesemann S."/>
            <person name="Alexander J.E."/>
            <person name="Rich S.A."/>
            <person name="Livny J."/>
            <person name="Vlamakis H."/>
            <person name="Clish C."/>
            <person name="Bullock K."/>
            <person name="Deik A."/>
            <person name="Scott J."/>
            <person name="Pierce K.A."/>
            <person name="Xavier R.J."/>
            <person name="Alm E.J."/>
        </authorList>
    </citation>
    <scope>NUCLEOTIDE SEQUENCE</scope>
    <source>
        <strain evidence="1">BIOML-B7</strain>
    </source>
</reference>
<name>A0A6G2A470_9FIRM</name>
<proteinExistence type="predicted"/>
<evidence type="ECO:0000313" key="1">
    <source>
        <dbReference type="EMBL" id="MSC70385.1"/>
    </source>
</evidence>
<dbReference type="AlphaFoldDB" id="A0A6G2A470"/>
<protein>
    <recommendedName>
        <fullName evidence="2">Mu-like prophage protein Com</fullName>
    </recommendedName>
</protein>